<evidence type="ECO:0000256" key="5">
    <source>
        <dbReference type="SAM" id="Phobius"/>
    </source>
</evidence>
<dbReference type="GO" id="GO:0004671">
    <property type="term" value="F:protein C-terminal S-isoprenylcysteine carboxyl O-methyltransferase activity"/>
    <property type="evidence" value="ECO:0007669"/>
    <property type="project" value="InterPro"/>
</dbReference>
<dbReference type="EMBL" id="FCOK02000108">
    <property type="protein sequence ID" value="SAL70982.1"/>
    <property type="molecule type" value="Genomic_DNA"/>
</dbReference>
<accession>A0A158JQ32</accession>
<keyword evidence="4 5" id="KW-0472">Membrane</keyword>
<sequence length="233" mass="26706">MQSFGSTTLCAMNKKLILDSVFGTLVFLALVFTPAWTFNYWQGWAYLATSIGGSLLYTIYLIKYDPPLLARRRQMGPSHEREPAQKIIVLFIIAAFVTLVVLPPLDWRYAWSPVPWYVSIIGDALVVFSYYLFYLVARVNSYAAANVRVEEGQKVVDTGVYAWVRHPMYFGTLFLIIGTPLALGSWYALALTPVLLIVLYFRIKSEEKVLVRDLAGYIEYQSKVKYRLIPFVW</sequence>
<comment type="subcellular location">
    <subcellularLocation>
        <location evidence="1">Membrane</location>
        <topology evidence="1">Multi-pass membrane protein</topology>
    </subcellularLocation>
</comment>
<protein>
    <submittedName>
        <fullName evidence="6">Isoprenylcysteine carboxyl methyltransferase</fullName>
    </submittedName>
</protein>
<dbReference type="OrthoDB" id="5293276at2"/>
<keyword evidence="3 5" id="KW-1133">Transmembrane helix</keyword>
<dbReference type="Pfam" id="PF04140">
    <property type="entry name" value="ICMT"/>
    <property type="match status" value="1"/>
</dbReference>
<evidence type="ECO:0000256" key="1">
    <source>
        <dbReference type="ARBA" id="ARBA00004141"/>
    </source>
</evidence>
<dbReference type="Proteomes" id="UP000054683">
    <property type="component" value="Unassembled WGS sequence"/>
</dbReference>
<dbReference type="GO" id="GO:0032259">
    <property type="term" value="P:methylation"/>
    <property type="evidence" value="ECO:0007669"/>
    <property type="project" value="UniProtKB-KW"/>
</dbReference>
<gene>
    <name evidence="6" type="ORF">AWB69_08510</name>
</gene>
<dbReference type="GO" id="GO:0016020">
    <property type="term" value="C:membrane"/>
    <property type="evidence" value="ECO:0007669"/>
    <property type="project" value="UniProtKB-SubCell"/>
</dbReference>
<keyword evidence="2 5" id="KW-0812">Transmembrane</keyword>
<feature type="transmembrane region" description="Helical" evidence="5">
    <location>
        <begin position="16"/>
        <end position="38"/>
    </location>
</feature>
<evidence type="ECO:0000313" key="6">
    <source>
        <dbReference type="EMBL" id="SAL70982.1"/>
    </source>
</evidence>
<name>A0A158JQ32_9BURK</name>
<dbReference type="InterPro" id="IPR007269">
    <property type="entry name" value="ICMT_MeTrfase"/>
</dbReference>
<dbReference type="InterPro" id="IPR052527">
    <property type="entry name" value="Metal_cation-efflux_comp"/>
</dbReference>
<dbReference type="PANTHER" id="PTHR43847">
    <property type="entry name" value="BLL3993 PROTEIN"/>
    <property type="match status" value="1"/>
</dbReference>
<keyword evidence="6" id="KW-0808">Transferase</keyword>
<feature type="transmembrane region" description="Helical" evidence="5">
    <location>
        <begin position="44"/>
        <end position="62"/>
    </location>
</feature>
<reference evidence="6 7" key="1">
    <citation type="submission" date="2016-01" db="EMBL/GenBank/DDBJ databases">
        <authorList>
            <person name="Oliw E.H."/>
        </authorList>
    </citation>
    <scope>NUCLEOTIDE SEQUENCE [LARGE SCALE GENOMIC DNA]</scope>
    <source>
        <strain evidence="6">LMG 27134</strain>
    </source>
</reference>
<feature type="transmembrane region" description="Helical" evidence="5">
    <location>
        <begin position="114"/>
        <end position="137"/>
    </location>
</feature>
<dbReference type="PANTHER" id="PTHR43847:SF1">
    <property type="entry name" value="BLL3993 PROTEIN"/>
    <property type="match status" value="1"/>
</dbReference>
<evidence type="ECO:0000256" key="2">
    <source>
        <dbReference type="ARBA" id="ARBA00022692"/>
    </source>
</evidence>
<evidence type="ECO:0000256" key="4">
    <source>
        <dbReference type="ARBA" id="ARBA00023136"/>
    </source>
</evidence>
<feature type="transmembrane region" description="Helical" evidence="5">
    <location>
        <begin position="83"/>
        <end position="102"/>
    </location>
</feature>
<organism evidence="6 7">
    <name type="scientific">Caballeronia udeis</name>
    <dbReference type="NCBI Taxonomy" id="1232866"/>
    <lineage>
        <taxon>Bacteria</taxon>
        <taxon>Pseudomonadati</taxon>
        <taxon>Pseudomonadota</taxon>
        <taxon>Betaproteobacteria</taxon>
        <taxon>Burkholderiales</taxon>
        <taxon>Burkholderiaceae</taxon>
        <taxon>Caballeronia</taxon>
    </lineage>
</organism>
<evidence type="ECO:0000313" key="7">
    <source>
        <dbReference type="Proteomes" id="UP000054683"/>
    </source>
</evidence>
<evidence type="ECO:0000256" key="3">
    <source>
        <dbReference type="ARBA" id="ARBA00022989"/>
    </source>
</evidence>
<dbReference type="AlphaFoldDB" id="A0A158JQ32"/>
<keyword evidence="6" id="KW-0489">Methyltransferase</keyword>
<dbReference type="Gene3D" id="1.20.120.1630">
    <property type="match status" value="1"/>
</dbReference>
<proteinExistence type="predicted"/>